<evidence type="ECO:0000313" key="2">
    <source>
        <dbReference type="Proteomes" id="UP000077202"/>
    </source>
</evidence>
<comment type="caution">
    <text evidence="1">The sequence shown here is derived from an EMBL/GenBank/DDBJ whole genome shotgun (WGS) entry which is preliminary data.</text>
</comment>
<reference evidence="1" key="1">
    <citation type="submission" date="2016-03" db="EMBL/GenBank/DDBJ databases">
        <title>Mechanisms controlling the formation of the plant cell surface in tip-growing cells are functionally conserved among land plants.</title>
        <authorList>
            <person name="Honkanen S."/>
            <person name="Jones V.A."/>
            <person name="Morieri G."/>
            <person name="Champion C."/>
            <person name="Hetherington A.J."/>
            <person name="Kelly S."/>
            <person name="Saint-Marcoux D."/>
            <person name="Proust H."/>
            <person name="Prescott H."/>
            <person name="Dolan L."/>
        </authorList>
    </citation>
    <scope>NUCLEOTIDE SEQUENCE [LARGE SCALE GENOMIC DNA]</scope>
    <source>
        <tissue evidence="1">Whole gametophyte</tissue>
    </source>
</reference>
<protein>
    <submittedName>
        <fullName evidence="1">Uncharacterized protein</fullName>
    </submittedName>
</protein>
<sequence length="179" mass="19181">MLVLLTQSAAPTSAQKCRECLATALHDNPSLQVDSWKGKAASSRTWMQPDVKPGSGSGLGLDSITAYEELIDSMPFIIKGSVAAWKTWQKQEESESSAFPSRPKIVRYPSQTPPSVTDLSVNPVLRDMTSQAEELQLWSFSLVKNFVSAGAIGPVIGLHAVALVDDGGKQHGATEGLSR</sequence>
<dbReference type="AlphaFoldDB" id="A0A176WEU8"/>
<keyword evidence="2" id="KW-1185">Reference proteome</keyword>
<organism evidence="1 2">
    <name type="scientific">Marchantia polymorpha subsp. ruderalis</name>
    <dbReference type="NCBI Taxonomy" id="1480154"/>
    <lineage>
        <taxon>Eukaryota</taxon>
        <taxon>Viridiplantae</taxon>
        <taxon>Streptophyta</taxon>
        <taxon>Embryophyta</taxon>
        <taxon>Marchantiophyta</taxon>
        <taxon>Marchantiopsida</taxon>
        <taxon>Marchantiidae</taxon>
        <taxon>Marchantiales</taxon>
        <taxon>Marchantiaceae</taxon>
        <taxon>Marchantia</taxon>
    </lineage>
</organism>
<proteinExistence type="predicted"/>
<accession>A0A176WEU8</accession>
<dbReference type="Proteomes" id="UP000077202">
    <property type="component" value="Unassembled WGS sequence"/>
</dbReference>
<gene>
    <name evidence="1" type="ORF">AXG93_2294s1270</name>
</gene>
<name>A0A176WEU8_MARPO</name>
<evidence type="ECO:0000313" key="1">
    <source>
        <dbReference type="EMBL" id="OAE31609.1"/>
    </source>
</evidence>
<dbReference type="EMBL" id="LVLJ01001006">
    <property type="protein sequence ID" value="OAE31609.1"/>
    <property type="molecule type" value="Genomic_DNA"/>
</dbReference>